<organism evidence="2 3">
    <name type="scientific">Cephalotrichum gorgonifer</name>
    <dbReference type="NCBI Taxonomy" id="2041049"/>
    <lineage>
        <taxon>Eukaryota</taxon>
        <taxon>Fungi</taxon>
        <taxon>Dikarya</taxon>
        <taxon>Ascomycota</taxon>
        <taxon>Pezizomycotina</taxon>
        <taxon>Sordariomycetes</taxon>
        <taxon>Hypocreomycetidae</taxon>
        <taxon>Microascales</taxon>
        <taxon>Microascaceae</taxon>
        <taxon>Cephalotrichum</taxon>
    </lineage>
</organism>
<evidence type="ECO:0008006" key="4">
    <source>
        <dbReference type="Google" id="ProtNLM"/>
    </source>
</evidence>
<dbReference type="InterPro" id="IPR045030">
    <property type="entry name" value="LYSM1-4"/>
</dbReference>
<dbReference type="AlphaFoldDB" id="A0AAE8N274"/>
<feature type="compositionally biased region" description="Low complexity" evidence="1">
    <location>
        <begin position="595"/>
        <end position="623"/>
    </location>
</feature>
<evidence type="ECO:0000313" key="3">
    <source>
        <dbReference type="Proteomes" id="UP001187682"/>
    </source>
</evidence>
<feature type="region of interest" description="Disordered" evidence="1">
    <location>
        <begin position="1"/>
        <end position="92"/>
    </location>
</feature>
<feature type="compositionally biased region" description="Polar residues" evidence="1">
    <location>
        <begin position="1"/>
        <end position="19"/>
    </location>
</feature>
<name>A0AAE8N274_9PEZI</name>
<sequence>MSPTPTLLSTHDPDTSSIRPRNRRLISAEAASPPSNESSSIRGTARLASGSSTPRRDASPVPSGRLDVGPPEVTSKSPTRRGKKPAGGIGTGLLDGSWTASWMSVQDLAAGWLSGGAGSGPPSRRQYRRADGQNGNNSGDRRGAASRPWAQEPRAAGSRTSIQDVGAGVMAEREAALKVARMASVLESHDGVNGGLDVAGKFKLRTSDDISRHSNDAAATEMEEILAYIHHVRATDTYAGIILKYGCREDRFTKVNGLWSRDSISTRKWLALPVDACEVKGRPCAGPSSDAPGPVDLLAPTPGTEEDDYGWRGTTSTSQQHAEDIFGPSPTNGSGILEVPEEPKPEDPNRPWTHVRWVSIDSLQEPVEIGRISRRALGYFRPRRKKSLLSTMSPLSTPRPSLDVQSTTQASGDGTDDTGAVSSRRQSLLGGRPGLAGGSAGLLTPMSARSRMGSVGADTRPRWMRQPGGVGSMNWSARAPGPEKDPLNSWAKKHFPALIVDSSPSTSATGVETAQLGFPPEIGLSAEAPFREAADLSRQGTGLDRAAAAVETWLRGALAKRPGTPSRGGEWRGEHDMDLIELADTVREDGGVSGKGVVDSSLSLPADAARAGGSSGRAETSASRRGKNKDD</sequence>
<feature type="compositionally biased region" description="Low complexity" evidence="1">
    <location>
        <begin position="389"/>
        <end position="402"/>
    </location>
</feature>
<gene>
    <name evidence="2" type="ORF">DNG_07746</name>
</gene>
<proteinExistence type="predicted"/>
<dbReference type="Proteomes" id="UP001187682">
    <property type="component" value="Unassembled WGS sequence"/>
</dbReference>
<feature type="region of interest" description="Disordered" evidence="1">
    <location>
        <begin position="114"/>
        <end position="161"/>
    </location>
</feature>
<dbReference type="InterPro" id="IPR036779">
    <property type="entry name" value="LysM_dom_sf"/>
</dbReference>
<feature type="region of interest" description="Disordered" evidence="1">
    <location>
        <begin position="588"/>
        <end position="631"/>
    </location>
</feature>
<feature type="compositionally biased region" description="Gly residues" evidence="1">
    <location>
        <begin position="431"/>
        <end position="440"/>
    </location>
</feature>
<protein>
    <recommendedName>
        <fullName evidence="4">LysM domain-containing protein</fullName>
    </recommendedName>
</protein>
<evidence type="ECO:0000313" key="2">
    <source>
        <dbReference type="EMBL" id="SPO05061.1"/>
    </source>
</evidence>
<feature type="region of interest" description="Disordered" evidence="1">
    <location>
        <begin position="389"/>
        <end position="485"/>
    </location>
</feature>
<evidence type="ECO:0000256" key="1">
    <source>
        <dbReference type="SAM" id="MobiDB-lite"/>
    </source>
</evidence>
<reference evidence="2" key="1">
    <citation type="submission" date="2018-03" db="EMBL/GenBank/DDBJ databases">
        <authorList>
            <person name="Guldener U."/>
        </authorList>
    </citation>
    <scope>NUCLEOTIDE SEQUENCE</scope>
</reference>
<dbReference type="Gene3D" id="3.10.350.10">
    <property type="entry name" value="LysM domain"/>
    <property type="match status" value="1"/>
</dbReference>
<comment type="caution">
    <text evidence="2">The sequence shown here is derived from an EMBL/GenBank/DDBJ whole genome shotgun (WGS) entry which is preliminary data.</text>
</comment>
<feature type="compositionally biased region" description="Polar residues" evidence="1">
    <location>
        <begin position="403"/>
        <end position="412"/>
    </location>
</feature>
<accession>A0AAE8N274</accession>
<feature type="region of interest" description="Disordered" evidence="1">
    <location>
        <begin position="302"/>
        <end position="350"/>
    </location>
</feature>
<keyword evidence="3" id="KW-1185">Reference proteome</keyword>
<dbReference type="PANTHER" id="PTHR20932">
    <property type="entry name" value="LYSM AND PUTATIVE PEPTIDOGLYCAN-BINDING DOMAIN-CONTAINING PROTEIN"/>
    <property type="match status" value="1"/>
</dbReference>
<dbReference type="PANTHER" id="PTHR20932:SF8">
    <property type="entry name" value="LD22649P"/>
    <property type="match status" value="1"/>
</dbReference>
<dbReference type="EMBL" id="ONZQ02000011">
    <property type="protein sequence ID" value="SPO05061.1"/>
    <property type="molecule type" value="Genomic_DNA"/>
</dbReference>
<feature type="compositionally biased region" description="Low complexity" evidence="1">
    <location>
        <begin position="27"/>
        <end position="40"/>
    </location>
</feature>